<accession>A0A8J3QRL3</accession>
<organism evidence="3 4">
    <name type="scientific">Rugosimonospora africana</name>
    <dbReference type="NCBI Taxonomy" id="556532"/>
    <lineage>
        <taxon>Bacteria</taxon>
        <taxon>Bacillati</taxon>
        <taxon>Actinomycetota</taxon>
        <taxon>Actinomycetes</taxon>
        <taxon>Micromonosporales</taxon>
        <taxon>Micromonosporaceae</taxon>
        <taxon>Rugosimonospora</taxon>
    </lineage>
</organism>
<evidence type="ECO:0000313" key="4">
    <source>
        <dbReference type="Proteomes" id="UP000642748"/>
    </source>
</evidence>
<dbReference type="Gene3D" id="3.20.80.10">
    <property type="entry name" value="Regulatory factor, effector binding domain"/>
    <property type="match status" value="1"/>
</dbReference>
<dbReference type="PANTHER" id="PTHR30204">
    <property type="entry name" value="REDOX-CYCLING DRUG-SENSING TRANSCRIPTIONAL ACTIVATOR SOXR"/>
    <property type="match status" value="1"/>
</dbReference>
<dbReference type="PANTHER" id="PTHR30204:SF97">
    <property type="entry name" value="MERR FAMILY REGULATORY PROTEIN"/>
    <property type="match status" value="1"/>
</dbReference>
<proteinExistence type="predicted"/>
<dbReference type="InterPro" id="IPR009061">
    <property type="entry name" value="DNA-bd_dom_put_sf"/>
</dbReference>
<dbReference type="EMBL" id="BONZ01000036">
    <property type="protein sequence ID" value="GIH15603.1"/>
    <property type="molecule type" value="Genomic_DNA"/>
</dbReference>
<dbReference type="SMART" id="SM00422">
    <property type="entry name" value="HTH_MERR"/>
    <property type="match status" value="1"/>
</dbReference>
<dbReference type="InterPro" id="IPR011256">
    <property type="entry name" value="Reg_factor_effector_dom_sf"/>
</dbReference>
<name>A0A8J3QRL3_9ACTN</name>
<evidence type="ECO:0000259" key="2">
    <source>
        <dbReference type="PROSITE" id="PS50937"/>
    </source>
</evidence>
<dbReference type="InterPro" id="IPR029442">
    <property type="entry name" value="GyrI-like"/>
</dbReference>
<dbReference type="InterPro" id="IPR047057">
    <property type="entry name" value="MerR_fam"/>
</dbReference>
<dbReference type="RefSeq" id="WP_203919232.1">
    <property type="nucleotide sequence ID" value="NZ_BONZ01000036.1"/>
</dbReference>
<reference evidence="3" key="1">
    <citation type="submission" date="2021-01" db="EMBL/GenBank/DDBJ databases">
        <title>Whole genome shotgun sequence of Rugosimonospora africana NBRC 104875.</title>
        <authorList>
            <person name="Komaki H."/>
            <person name="Tamura T."/>
        </authorList>
    </citation>
    <scope>NUCLEOTIDE SEQUENCE</scope>
    <source>
        <strain evidence="3">NBRC 104875</strain>
    </source>
</reference>
<dbReference type="CDD" id="cd01107">
    <property type="entry name" value="HTH_BmrR"/>
    <property type="match status" value="1"/>
</dbReference>
<protein>
    <submittedName>
        <fullName evidence="3">MerR family transcriptional regulator</fullName>
    </submittedName>
</protein>
<dbReference type="PROSITE" id="PS50937">
    <property type="entry name" value="HTH_MERR_2"/>
    <property type="match status" value="1"/>
</dbReference>
<sequence>MSTLLSIGDFSRMTYLSIKALRHYHDAGLLEPAETDPATGYRRYSAQQVPVAQVVRRFRELGMPLRDIKEVLEAPDVGSRNEMILGHLRRMERQLSDVQTAVTSLRRLIEAGDGPVPVRYRTVPPAWVLAVDDRIAMGDLDAWWSESFGRLTVALAATGARRAGADGALYHEDYFTSDTGTVVAFVPIAHPVPVDDPVYPTQLPAAEFAIATHRGGFDTIDRTYGALGTHVAERELGVDGPIRETYLVTAADTPDETQHRTEVCWPIFQTASPR</sequence>
<dbReference type="GO" id="GO:0003700">
    <property type="term" value="F:DNA-binding transcription factor activity"/>
    <property type="evidence" value="ECO:0007669"/>
    <property type="project" value="InterPro"/>
</dbReference>
<dbReference type="Proteomes" id="UP000642748">
    <property type="component" value="Unassembled WGS sequence"/>
</dbReference>
<dbReference type="Pfam" id="PF06445">
    <property type="entry name" value="GyrI-like"/>
    <property type="match status" value="1"/>
</dbReference>
<dbReference type="GO" id="GO:0003677">
    <property type="term" value="F:DNA binding"/>
    <property type="evidence" value="ECO:0007669"/>
    <property type="project" value="UniProtKB-KW"/>
</dbReference>
<comment type="caution">
    <text evidence="3">The sequence shown here is derived from an EMBL/GenBank/DDBJ whole genome shotgun (WGS) entry which is preliminary data.</text>
</comment>
<evidence type="ECO:0000313" key="3">
    <source>
        <dbReference type="EMBL" id="GIH15603.1"/>
    </source>
</evidence>
<dbReference type="AlphaFoldDB" id="A0A8J3QRL3"/>
<dbReference type="Gene3D" id="1.10.1660.10">
    <property type="match status" value="1"/>
</dbReference>
<dbReference type="InterPro" id="IPR010499">
    <property type="entry name" value="AraC_E-bd"/>
</dbReference>
<keyword evidence="1" id="KW-0238">DNA-binding</keyword>
<gene>
    <name evidence="3" type="ORF">Raf01_37750</name>
</gene>
<feature type="domain" description="HTH merR-type" evidence="2">
    <location>
        <begin position="4"/>
        <end position="74"/>
    </location>
</feature>
<dbReference type="Pfam" id="PF13411">
    <property type="entry name" value="MerR_1"/>
    <property type="match status" value="1"/>
</dbReference>
<dbReference type="SUPFAM" id="SSF55136">
    <property type="entry name" value="Probable bacterial effector-binding domain"/>
    <property type="match status" value="1"/>
</dbReference>
<dbReference type="SUPFAM" id="SSF46955">
    <property type="entry name" value="Putative DNA-binding domain"/>
    <property type="match status" value="1"/>
</dbReference>
<dbReference type="SMART" id="SM00871">
    <property type="entry name" value="AraC_E_bind"/>
    <property type="match status" value="1"/>
</dbReference>
<keyword evidence="4" id="KW-1185">Reference proteome</keyword>
<evidence type="ECO:0000256" key="1">
    <source>
        <dbReference type="ARBA" id="ARBA00023125"/>
    </source>
</evidence>
<dbReference type="InterPro" id="IPR000551">
    <property type="entry name" value="MerR-type_HTH_dom"/>
</dbReference>